<dbReference type="Proteomes" id="UP000078272">
    <property type="component" value="Unassembled WGS sequence"/>
</dbReference>
<evidence type="ECO:0000256" key="5">
    <source>
        <dbReference type="SAM" id="Phobius"/>
    </source>
</evidence>
<feature type="region of interest" description="Disordered" evidence="4">
    <location>
        <begin position="305"/>
        <end position="326"/>
    </location>
</feature>
<dbReference type="InterPro" id="IPR004089">
    <property type="entry name" value="MCPsignal_dom"/>
</dbReference>
<dbReference type="STRING" id="401562.NS365_08910"/>
<evidence type="ECO:0000256" key="1">
    <source>
        <dbReference type="ARBA" id="ARBA00022500"/>
    </source>
</evidence>
<dbReference type="RefSeq" id="WP_058636050.1">
    <property type="nucleotide sequence ID" value="NZ_LDPZ01000044.1"/>
</dbReference>
<dbReference type="PATRIC" id="fig|401562.3.peg.3447"/>
<dbReference type="SMART" id="SM00283">
    <property type="entry name" value="MA"/>
    <property type="match status" value="1"/>
</dbReference>
<evidence type="ECO:0000256" key="2">
    <source>
        <dbReference type="ARBA" id="ARBA00029447"/>
    </source>
</evidence>
<dbReference type="InterPro" id="IPR051310">
    <property type="entry name" value="MCP_chemotaxis"/>
</dbReference>
<evidence type="ECO:0000313" key="9">
    <source>
        <dbReference type="Proteomes" id="UP000078272"/>
    </source>
</evidence>
<dbReference type="PANTHER" id="PTHR43531">
    <property type="entry name" value="PROTEIN ICFG"/>
    <property type="match status" value="1"/>
</dbReference>
<keyword evidence="3" id="KW-0807">Transducer</keyword>
<dbReference type="PRINTS" id="PR00260">
    <property type="entry name" value="CHEMTRNSDUCR"/>
</dbReference>
<dbReference type="InterPro" id="IPR003660">
    <property type="entry name" value="HAMP_dom"/>
</dbReference>
<dbReference type="SUPFAM" id="SSF58104">
    <property type="entry name" value="Methyl-accepting chemotaxis protein (MCP) signaling domain"/>
    <property type="match status" value="1"/>
</dbReference>
<feature type="transmembrane region" description="Helical" evidence="5">
    <location>
        <begin position="12"/>
        <end position="32"/>
    </location>
</feature>
<accession>A0A175R5L4</accession>
<dbReference type="InterPro" id="IPR024478">
    <property type="entry name" value="HlyB_4HB_MCP"/>
</dbReference>
<evidence type="ECO:0000259" key="6">
    <source>
        <dbReference type="PROSITE" id="PS50111"/>
    </source>
</evidence>
<keyword evidence="5" id="KW-1133">Transmembrane helix</keyword>
<protein>
    <recommendedName>
        <fullName evidence="10">Chemotaxis protein</fullName>
    </recommendedName>
</protein>
<dbReference type="PROSITE" id="PS50111">
    <property type="entry name" value="CHEMOTAXIS_TRANSDUC_2"/>
    <property type="match status" value="1"/>
</dbReference>
<evidence type="ECO:0008006" key="10">
    <source>
        <dbReference type="Google" id="ProtNLM"/>
    </source>
</evidence>
<dbReference type="PANTHER" id="PTHR43531:SF11">
    <property type="entry name" value="METHYL-ACCEPTING CHEMOTAXIS PROTEIN 3"/>
    <property type="match status" value="1"/>
</dbReference>
<evidence type="ECO:0000259" key="7">
    <source>
        <dbReference type="PROSITE" id="PS50885"/>
    </source>
</evidence>
<keyword evidence="5" id="KW-0472">Membrane</keyword>
<gene>
    <name evidence="8" type="ORF">NS226_17560</name>
</gene>
<keyword evidence="5" id="KW-0812">Transmembrane</keyword>
<dbReference type="PROSITE" id="PS50885">
    <property type="entry name" value="HAMP"/>
    <property type="match status" value="1"/>
</dbReference>
<organism evidence="8 9">
    <name type="scientific">Aureimonas ureilytica</name>
    <dbReference type="NCBI Taxonomy" id="401562"/>
    <lineage>
        <taxon>Bacteria</taxon>
        <taxon>Pseudomonadati</taxon>
        <taxon>Pseudomonadota</taxon>
        <taxon>Alphaproteobacteria</taxon>
        <taxon>Hyphomicrobiales</taxon>
        <taxon>Aurantimonadaceae</taxon>
        <taxon>Aureimonas</taxon>
    </lineage>
</organism>
<name>A0A175R5L4_9HYPH</name>
<dbReference type="AlphaFoldDB" id="A0A175R5L4"/>
<feature type="domain" description="Methyl-accepting transducer" evidence="6">
    <location>
        <begin position="261"/>
        <end position="476"/>
    </location>
</feature>
<evidence type="ECO:0000313" key="8">
    <source>
        <dbReference type="EMBL" id="KTQ87571.1"/>
    </source>
</evidence>
<dbReference type="EMBL" id="LDPZ01000044">
    <property type="protein sequence ID" value="KTQ87571.1"/>
    <property type="molecule type" value="Genomic_DNA"/>
</dbReference>
<feature type="region of interest" description="Disordered" evidence="4">
    <location>
        <begin position="494"/>
        <end position="538"/>
    </location>
</feature>
<comment type="caution">
    <text evidence="8">The sequence shown here is derived from an EMBL/GenBank/DDBJ whole genome shotgun (WGS) entry which is preliminary data.</text>
</comment>
<dbReference type="GO" id="GO:0006935">
    <property type="term" value="P:chemotaxis"/>
    <property type="evidence" value="ECO:0007669"/>
    <property type="project" value="UniProtKB-KW"/>
</dbReference>
<feature type="compositionally biased region" description="Basic and acidic residues" evidence="4">
    <location>
        <begin position="494"/>
        <end position="507"/>
    </location>
</feature>
<proteinExistence type="inferred from homology"/>
<dbReference type="GO" id="GO:0005886">
    <property type="term" value="C:plasma membrane"/>
    <property type="evidence" value="ECO:0007669"/>
    <property type="project" value="TreeGrafter"/>
</dbReference>
<evidence type="ECO:0000256" key="4">
    <source>
        <dbReference type="SAM" id="MobiDB-lite"/>
    </source>
</evidence>
<dbReference type="OrthoDB" id="7905274at2"/>
<feature type="transmembrane region" description="Helical" evidence="5">
    <location>
        <begin position="183"/>
        <end position="206"/>
    </location>
</feature>
<comment type="similarity">
    <text evidence="2">Belongs to the methyl-accepting chemotaxis (MCP) protein family.</text>
</comment>
<feature type="domain" description="HAMP" evidence="7">
    <location>
        <begin position="204"/>
        <end position="256"/>
    </location>
</feature>
<dbReference type="Gene3D" id="1.10.287.950">
    <property type="entry name" value="Methyl-accepting chemotaxis protein"/>
    <property type="match status" value="1"/>
</dbReference>
<dbReference type="InterPro" id="IPR004090">
    <property type="entry name" value="Chemotax_Me-accpt_rcpt"/>
</dbReference>
<dbReference type="GO" id="GO:0007165">
    <property type="term" value="P:signal transduction"/>
    <property type="evidence" value="ECO:0007669"/>
    <property type="project" value="UniProtKB-KW"/>
</dbReference>
<dbReference type="Pfam" id="PF00015">
    <property type="entry name" value="MCPsignal"/>
    <property type="match status" value="1"/>
</dbReference>
<dbReference type="GO" id="GO:0004888">
    <property type="term" value="F:transmembrane signaling receptor activity"/>
    <property type="evidence" value="ECO:0007669"/>
    <property type="project" value="InterPro"/>
</dbReference>
<keyword evidence="1" id="KW-0145">Chemotaxis</keyword>
<evidence type="ECO:0000256" key="3">
    <source>
        <dbReference type="PROSITE-ProRule" id="PRU00284"/>
    </source>
</evidence>
<sequence>MRFTIRQKLAGGFAIVLVAMAAVGFIGIDSLGRSNDRFMNFHDRPFAQSLRLADIRADLLDAGRVVNRSLLVTDPARHSEMDRTIDSALARAKAGIDTYRSHTRLAVDQVDTLRDAVARYEAATTHARKLRGTPDALGIIEREAVPAMKVILNSVGALSQLQQQTAAEETQRSESAYYSTRNILVAIVAAAVLLGLGAAVWLSLLVNRGLSVAIAQTERLGRGEIAEAIHHGRRDEIGTLLDRLEETRARLRDILSEVRASADQVAAGSSQSAVAAEQLSSGATEQAAASEQASAAVEEMTANLRQSAENAGQTEAIARRASQSARETSEAMIGSVQAIHTIYEHIRIVQDIARQTDLLALNAAIEAARAGQHGKGFAVVASEVRKLAERSQHAASEIATLSDSTRRASDEAGRKLAEMVPDIERTAELVMEISAAAREQSVGVSQINQAIQQLDQVTQSNAGASNELSATAVQLASEASRLNERASYFQIHAKDDAPADMAKRPSPEKTQPQASPSLRDEDAFSDAHNQPVALRRHA</sequence>
<dbReference type="Pfam" id="PF12729">
    <property type="entry name" value="4HB_MCP_1"/>
    <property type="match status" value="1"/>
</dbReference>
<reference evidence="8 9" key="1">
    <citation type="journal article" date="2016" name="Front. Microbiol.">
        <title>Genomic Resource of Rice Seed Associated Bacteria.</title>
        <authorList>
            <person name="Midha S."/>
            <person name="Bansal K."/>
            <person name="Sharma S."/>
            <person name="Kumar N."/>
            <person name="Patil P.P."/>
            <person name="Chaudhry V."/>
            <person name="Patil P.B."/>
        </authorList>
    </citation>
    <scope>NUCLEOTIDE SEQUENCE [LARGE SCALE GENOMIC DNA]</scope>
    <source>
        <strain evidence="8 9">NS226</strain>
    </source>
</reference>